<keyword evidence="2" id="KW-1185">Reference proteome</keyword>
<dbReference type="InterPro" id="IPR036514">
    <property type="entry name" value="SGNH_hydro_sf"/>
</dbReference>
<dbReference type="AlphaFoldDB" id="A0A919MQQ3"/>
<gene>
    <name evidence="1" type="ORF">Ani05nite_74200</name>
</gene>
<comment type="caution">
    <text evidence="1">The sequence shown here is derived from an EMBL/GenBank/DDBJ whole genome shotgun (WGS) entry which is preliminary data.</text>
</comment>
<dbReference type="Gene3D" id="3.40.50.1110">
    <property type="entry name" value="SGNH hydrolase"/>
    <property type="match status" value="1"/>
</dbReference>
<evidence type="ECO:0008006" key="3">
    <source>
        <dbReference type="Google" id="ProtNLM"/>
    </source>
</evidence>
<accession>A0A919MQQ3</accession>
<proteinExistence type="predicted"/>
<evidence type="ECO:0000313" key="2">
    <source>
        <dbReference type="Proteomes" id="UP000647172"/>
    </source>
</evidence>
<evidence type="ECO:0000313" key="1">
    <source>
        <dbReference type="EMBL" id="GIE53886.1"/>
    </source>
</evidence>
<sequence>MSRTGRPGPHHGGVIRRTFALVLVGVVASAGLVASGAHHGASAGTTGRPAGLDVLFVGNSLIGTRAATGEDTPDVVRRLARDGGREVRATKVIRYGQTLRRTWDGGAARHALDGSTRYDYIVLQEYSTLIVTDPARVTATLLDTYAPALARSLKPGGRVVLFENWALAGPAPSAARARTVAVIRAGYARLAAALPAPTVIAPVGDAFEAVVTRDGPGAVLAPDGKHPTGRGIYLEAVTLHGLFFGESPRDLPDLYLPPATAGRLRTVAAAALGY</sequence>
<dbReference type="EMBL" id="BOMQ01000091">
    <property type="protein sequence ID" value="GIE53886.1"/>
    <property type="molecule type" value="Genomic_DNA"/>
</dbReference>
<organism evidence="1 2">
    <name type="scientific">Actinoplanes nipponensis</name>
    <dbReference type="NCBI Taxonomy" id="135950"/>
    <lineage>
        <taxon>Bacteria</taxon>
        <taxon>Bacillati</taxon>
        <taxon>Actinomycetota</taxon>
        <taxon>Actinomycetes</taxon>
        <taxon>Micromonosporales</taxon>
        <taxon>Micromonosporaceae</taxon>
        <taxon>Actinoplanes</taxon>
    </lineage>
</organism>
<protein>
    <recommendedName>
        <fullName evidence="3">SGNH/GDSL hydrolase family protein</fullName>
    </recommendedName>
</protein>
<name>A0A919MQQ3_9ACTN</name>
<reference evidence="1" key="1">
    <citation type="submission" date="2021-01" db="EMBL/GenBank/DDBJ databases">
        <title>Whole genome shotgun sequence of Actinoplanes nipponensis NBRC 14063.</title>
        <authorList>
            <person name="Komaki H."/>
            <person name="Tamura T."/>
        </authorList>
    </citation>
    <scope>NUCLEOTIDE SEQUENCE</scope>
    <source>
        <strain evidence="1">NBRC 14063</strain>
    </source>
</reference>
<dbReference type="Proteomes" id="UP000647172">
    <property type="component" value="Unassembled WGS sequence"/>
</dbReference>